<dbReference type="SUPFAM" id="SSF55174">
    <property type="entry name" value="Alpha-L RNA-binding motif"/>
    <property type="match status" value="1"/>
</dbReference>
<dbReference type="EMBL" id="CP010951">
    <property type="protein sequence ID" value="AMO21815.1"/>
    <property type="molecule type" value="Genomic_DNA"/>
</dbReference>
<keyword evidence="8" id="KW-1185">Reference proteome</keyword>
<dbReference type="PROSITE" id="PS50889">
    <property type="entry name" value="S4"/>
    <property type="match status" value="1"/>
</dbReference>
<dbReference type="Pfam" id="PF01479">
    <property type="entry name" value="S4"/>
    <property type="match status" value="1"/>
</dbReference>
<dbReference type="Proteomes" id="UP000070433">
    <property type="component" value="Chromosome"/>
</dbReference>
<evidence type="ECO:0000256" key="3">
    <source>
        <dbReference type="ARBA" id="ARBA00023125"/>
    </source>
</evidence>
<dbReference type="InterPro" id="IPR025708">
    <property type="entry name" value="HSP15"/>
</dbReference>
<protein>
    <submittedName>
        <fullName evidence="7">RNA-binding protein S4</fullName>
    </submittedName>
</protein>
<evidence type="ECO:0000313" key="7">
    <source>
        <dbReference type="EMBL" id="AMO21815.1"/>
    </source>
</evidence>
<dbReference type="InterPro" id="IPR036986">
    <property type="entry name" value="S4_RNA-bd_sf"/>
</dbReference>
<dbReference type="SMART" id="SM00363">
    <property type="entry name" value="S4"/>
    <property type="match status" value="1"/>
</dbReference>
<name>A0A127JPC9_9BURK</name>
<gene>
    <name evidence="7" type="ORF">UC35_01640</name>
</gene>
<feature type="compositionally biased region" description="Basic and acidic residues" evidence="5">
    <location>
        <begin position="91"/>
        <end position="100"/>
    </location>
</feature>
<dbReference type="GO" id="GO:0003677">
    <property type="term" value="F:DNA binding"/>
    <property type="evidence" value="ECO:0007669"/>
    <property type="project" value="UniProtKB-KW"/>
</dbReference>
<dbReference type="Gene3D" id="3.10.290.10">
    <property type="entry name" value="RNA-binding S4 domain"/>
    <property type="match status" value="1"/>
</dbReference>
<evidence type="ECO:0000313" key="8">
    <source>
        <dbReference type="Proteomes" id="UP000070433"/>
    </source>
</evidence>
<feature type="compositionally biased region" description="Basic and acidic residues" evidence="5">
    <location>
        <begin position="118"/>
        <end position="128"/>
    </location>
</feature>
<reference evidence="7 8" key="1">
    <citation type="journal article" date="2014" name="Int. J. Syst. Evol. Microbiol.">
        <title>Ramlibacter solisilvae sp. nov., isolated from forest soil, and emended description of the genus Ramlibacter.</title>
        <authorList>
            <person name="Lee H.J."/>
            <person name="Lee S.H."/>
            <person name="Lee S.S."/>
            <person name="Lee J.S."/>
            <person name="Kim Y."/>
            <person name="Kim S.C."/>
            <person name="Jeon C.O."/>
        </authorList>
    </citation>
    <scope>NUCLEOTIDE SEQUENCE [LARGE SCALE GENOMIC DNA]</scope>
    <source>
        <strain evidence="7 8">5-10</strain>
    </source>
</reference>
<dbReference type="AlphaFoldDB" id="A0A127JPC9"/>
<comment type="similarity">
    <text evidence="1">Belongs to the HSP15 family.</text>
</comment>
<evidence type="ECO:0000256" key="1">
    <source>
        <dbReference type="ARBA" id="ARBA00008396"/>
    </source>
</evidence>
<dbReference type="GO" id="GO:0034605">
    <property type="term" value="P:cellular response to heat"/>
    <property type="evidence" value="ECO:0007669"/>
    <property type="project" value="InterPro"/>
</dbReference>
<evidence type="ECO:0000256" key="4">
    <source>
        <dbReference type="PROSITE-ProRule" id="PRU00182"/>
    </source>
</evidence>
<feature type="region of interest" description="Disordered" evidence="5">
    <location>
        <begin position="91"/>
        <end position="141"/>
    </location>
</feature>
<proteinExistence type="inferred from homology"/>
<evidence type="ECO:0000259" key="6">
    <source>
        <dbReference type="SMART" id="SM00363"/>
    </source>
</evidence>
<sequence length="141" mass="15917">MDKLRIDKWLWAARFYKTRSLAVEEIGKGRVEVNGQQAKPAREVKVGDTVLLRQGAVQREVVVKGLSGMRGPAPVARQLYEETAASIEARERAAEQRRLAPEPALSIEQGRPTKRGRRELDDARRGWGDRWSASVDDTPKR</sequence>
<dbReference type="GO" id="GO:0003727">
    <property type="term" value="F:single-stranded RNA binding"/>
    <property type="evidence" value="ECO:0007669"/>
    <property type="project" value="InterPro"/>
</dbReference>
<dbReference type="CDD" id="cd00165">
    <property type="entry name" value="S4"/>
    <property type="match status" value="1"/>
</dbReference>
<dbReference type="RefSeq" id="WP_061495559.1">
    <property type="nucleotide sequence ID" value="NZ_CP010951.1"/>
</dbReference>
<dbReference type="PATRIC" id="fig|94132.3.peg.322"/>
<organism evidence="7 8">
    <name type="scientific">Ramlibacter tataouinensis</name>
    <dbReference type="NCBI Taxonomy" id="94132"/>
    <lineage>
        <taxon>Bacteria</taxon>
        <taxon>Pseudomonadati</taxon>
        <taxon>Pseudomonadota</taxon>
        <taxon>Betaproteobacteria</taxon>
        <taxon>Burkholderiales</taxon>
        <taxon>Comamonadaceae</taxon>
        <taxon>Ramlibacter</taxon>
    </lineage>
</organism>
<evidence type="ECO:0000256" key="2">
    <source>
        <dbReference type="ARBA" id="ARBA00022884"/>
    </source>
</evidence>
<keyword evidence="3" id="KW-0238">DNA-binding</keyword>
<accession>A0A127JPC9</accession>
<dbReference type="OrthoDB" id="9797176at2"/>
<feature type="domain" description="RNA-binding S4" evidence="6">
    <location>
        <begin position="4"/>
        <end position="67"/>
    </location>
</feature>
<dbReference type="InterPro" id="IPR002942">
    <property type="entry name" value="S4_RNA-bd"/>
</dbReference>
<dbReference type="GO" id="GO:0043023">
    <property type="term" value="F:ribosomal large subunit binding"/>
    <property type="evidence" value="ECO:0007669"/>
    <property type="project" value="InterPro"/>
</dbReference>
<evidence type="ECO:0000256" key="5">
    <source>
        <dbReference type="SAM" id="MobiDB-lite"/>
    </source>
</evidence>
<dbReference type="PIRSF" id="PIRSF016821">
    <property type="entry name" value="HSP15"/>
    <property type="match status" value="1"/>
</dbReference>
<keyword evidence="2 4" id="KW-0694">RNA-binding</keyword>